<dbReference type="EMBL" id="FMZC01000020">
    <property type="protein sequence ID" value="SDE53510.1"/>
    <property type="molecule type" value="Genomic_DNA"/>
</dbReference>
<evidence type="ECO:0000313" key="2">
    <source>
        <dbReference type="EMBL" id="SDE53510.1"/>
    </source>
</evidence>
<dbReference type="InterPro" id="IPR002921">
    <property type="entry name" value="Fungal_lipase-type"/>
</dbReference>
<keyword evidence="3" id="KW-1185">Reference proteome</keyword>
<dbReference type="AlphaFoldDB" id="A0A1G7DQS7"/>
<feature type="domain" description="Fungal lipase-type" evidence="1">
    <location>
        <begin position="173"/>
        <end position="235"/>
    </location>
</feature>
<reference evidence="2 3" key="1">
    <citation type="submission" date="2016-10" db="EMBL/GenBank/DDBJ databases">
        <authorList>
            <person name="de Groot N.N."/>
        </authorList>
    </citation>
    <scope>NUCLEOTIDE SEQUENCE [LARGE SCALE GENOMIC DNA]</scope>
    <source>
        <strain evidence="2 3">DSM 16619</strain>
    </source>
</reference>
<dbReference type="Pfam" id="PF01764">
    <property type="entry name" value="Lipase_3"/>
    <property type="match status" value="1"/>
</dbReference>
<name>A0A1G7DQS7_9BURK</name>
<dbReference type="InterPro" id="IPR029058">
    <property type="entry name" value="AB_hydrolase_fold"/>
</dbReference>
<dbReference type="CDD" id="cd00741">
    <property type="entry name" value="Lipase"/>
    <property type="match status" value="1"/>
</dbReference>
<protein>
    <submittedName>
        <fullName evidence="2">Lipase (Class 3)</fullName>
    </submittedName>
</protein>
<dbReference type="Gene3D" id="3.40.50.1820">
    <property type="entry name" value="alpha/beta hydrolase"/>
    <property type="match status" value="1"/>
</dbReference>
<accession>A0A1G7DQS7</accession>
<dbReference type="SUPFAM" id="SSF53474">
    <property type="entry name" value="alpha/beta-Hydrolases"/>
    <property type="match status" value="1"/>
</dbReference>
<sequence>MRARVVAPPVIDTKSVDLAEAVWRVDLPHTIGAARRLRAGATEALQRAVLESMLDFAGQAYTVAPDEVTGRSGMRFAADKSSLATKCWESVEHPNVLAVVLGFAGTRMDDPDDLMCDLKSQIPRAHSNPLSADLPNLGPVGSGWQERWQAEALAPRPNGQCLADLLIQYADMARQSGKTLSISVVGHSLGAAVATLASFDIAHFLDANGACGKVSTYAFNPPRLGTGSVVEQYAAPSANGGMAFTLRQFTRALDPIQSVPMFMHHPGWVDSSQPGTHCVESNSQVVTYQDRWADRLNLSANHELPRWEPVIASSMRNSDLGKIFNAPDGPWPAQQGGTPGWLAPIG</sequence>
<organism evidence="2 3">
    <name type="scientific">Paracidovorax valerianellae</name>
    <dbReference type="NCBI Taxonomy" id="187868"/>
    <lineage>
        <taxon>Bacteria</taxon>
        <taxon>Pseudomonadati</taxon>
        <taxon>Pseudomonadota</taxon>
        <taxon>Betaproteobacteria</taxon>
        <taxon>Burkholderiales</taxon>
        <taxon>Comamonadaceae</taxon>
        <taxon>Paracidovorax</taxon>
    </lineage>
</organism>
<gene>
    <name evidence="2" type="ORF">SAMN05192589_12016</name>
</gene>
<dbReference type="Proteomes" id="UP000198781">
    <property type="component" value="Unassembled WGS sequence"/>
</dbReference>
<proteinExistence type="predicted"/>
<dbReference type="GO" id="GO:0006629">
    <property type="term" value="P:lipid metabolic process"/>
    <property type="evidence" value="ECO:0007669"/>
    <property type="project" value="InterPro"/>
</dbReference>
<evidence type="ECO:0000313" key="3">
    <source>
        <dbReference type="Proteomes" id="UP000198781"/>
    </source>
</evidence>
<dbReference type="RefSeq" id="WP_245711499.1">
    <property type="nucleotide sequence ID" value="NZ_FMZC01000020.1"/>
</dbReference>
<evidence type="ECO:0000259" key="1">
    <source>
        <dbReference type="Pfam" id="PF01764"/>
    </source>
</evidence>
<dbReference type="NCBIfam" id="NF041407">
    <property type="entry name" value="XopAP"/>
    <property type="match status" value="1"/>
</dbReference>